<dbReference type="Gene3D" id="2.40.50.180">
    <property type="entry name" value="CheA-289, Domain 4"/>
    <property type="match status" value="1"/>
</dbReference>
<dbReference type="OrthoDB" id="5765252at2"/>
<proteinExistence type="predicted"/>
<dbReference type="Gene3D" id="2.30.30.40">
    <property type="entry name" value="SH3 Domains"/>
    <property type="match status" value="1"/>
</dbReference>
<comment type="caution">
    <text evidence="2">The sequence shown here is derived from an EMBL/GenBank/DDBJ whole genome shotgun (WGS) entry which is preliminary data.</text>
</comment>
<dbReference type="SMART" id="SM00260">
    <property type="entry name" value="CheW"/>
    <property type="match status" value="1"/>
</dbReference>
<dbReference type="GO" id="GO:0006935">
    <property type="term" value="P:chemotaxis"/>
    <property type="evidence" value="ECO:0007669"/>
    <property type="project" value="InterPro"/>
</dbReference>
<dbReference type="GO" id="GO:0007165">
    <property type="term" value="P:signal transduction"/>
    <property type="evidence" value="ECO:0007669"/>
    <property type="project" value="InterPro"/>
</dbReference>
<dbReference type="GO" id="GO:0005829">
    <property type="term" value="C:cytosol"/>
    <property type="evidence" value="ECO:0007669"/>
    <property type="project" value="TreeGrafter"/>
</dbReference>
<keyword evidence="3" id="KW-1185">Reference proteome</keyword>
<dbReference type="Pfam" id="PF01584">
    <property type="entry name" value="CheW"/>
    <property type="match status" value="1"/>
</dbReference>
<feature type="domain" description="CheW-like" evidence="1">
    <location>
        <begin position="14"/>
        <end position="157"/>
    </location>
</feature>
<dbReference type="SUPFAM" id="SSF50341">
    <property type="entry name" value="CheW-like"/>
    <property type="match status" value="1"/>
</dbReference>
<dbReference type="EMBL" id="SACS01000004">
    <property type="protein sequence ID" value="RVU40579.1"/>
    <property type="molecule type" value="Genomic_DNA"/>
</dbReference>
<dbReference type="RefSeq" id="WP_127698116.1">
    <property type="nucleotide sequence ID" value="NZ_SACS01000004.1"/>
</dbReference>
<dbReference type="Proteomes" id="UP000283077">
    <property type="component" value="Unassembled WGS sequence"/>
</dbReference>
<evidence type="ECO:0000313" key="2">
    <source>
        <dbReference type="EMBL" id="RVU40579.1"/>
    </source>
</evidence>
<dbReference type="InterPro" id="IPR039315">
    <property type="entry name" value="CheW"/>
</dbReference>
<dbReference type="InterPro" id="IPR002545">
    <property type="entry name" value="CheW-lke_dom"/>
</dbReference>
<dbReference type="AlphaFoldDB" id="A0A437R1C8"/>
<evidence type="ECO:0000259" key="1">
    <source>
        <dbReference type="PROSITE" id="PS50851"/>
    </source>
</evidence>
<gene>
    <name evidence="2" type="ORF">EOE67_05920</name>
</gene>
<reference evidence="2 3" key="1">
    <citation type="submission" date="2019-01" db="EMBL/GenBank/DDBJ databases">
        <authorList>
            <person name="Chen W.-M."/>
        </authorList>
    </citation>
    <scope>NUCLEOTIDE SEQUENCE [LARGE SCALE GENOMIC DNA]</scope>
    <source>
        <strain evidence="2 3">KYPC3</strain>
    </source>
</reference>
<dbReference type="PANTHER" id="PTHR22617:SF43">
    <property type="entry name" value="PROTEIN PILI"/>
    <property type="match status" value="1"/>
</dbReference>
<protein>
    <submittedName>
        <fullName evidence="2">Chemotaxis protein CheW</fullName>
    </submittedName>
</protein>
<dbReference type="PANTHER" id="PTHR22617">
    <property type="entry name" value="CHEMOTAXIS SENSOR HISTIDINE KINASE-RELATED"/>
    <property type="match status" value="1"/>
</dbReference>
<accession>A0A437R1C8</accession>
<dbReference type="InterPro" id="IPR036061">
    <property type="entry name" value="CheW-like_dom_sf"/>
</dbReference>
<organism evidence="2 3">
    <name type="scientific">Rheinheimera riviphila</name>
    <dbReference type="NCBI Taxonomy" id="1834037"/>
    <lineage>
        <taxon>Bacteria</taxon>
        <taxon>Pseudomonadati</taxon>
        <taxon>Pseudomonadota</taxon>
        <taxon>Gammaproteobacteria</taxon>
        <taxon>Chromatiales</taxon>
        <taxon>Chromatiaceae</taxon>
        <taxon>Rheinheimera</taxon>
    </lineage>
</organism>
<sequence>MPQHNQLHAKSATSDLYLLFQIAADFYAIQAVQVDTVLSVQPLKQLPATPDWLCGLLYYQGQVVPVIDLYQRLLGRPAVHKASTRLVLVKVQHQHQHQQILGLLLEKVNRFVRLPTAAWTSANVQVADHHYLAEVQQHSSGLIQRIQLAALLPDDVRLLLQKTQAQPDE</sequence>
<dbReference type="PROSITE" id="PS50851">
    <property type="entry name" value="CHEW"/>
    <property type="match status" value="1"/>
</dbReference>
<evidence type="ECO:0000313" key="3">
    <source>
        <dbReference type="Proteomes" id="UP000283077"/>
    </source>
</evidence>
<name>A0A437R1C8_9GAMM</name>